<feature type="region of interest" description="Disordered" evidence="12">
    <location>
        <begin position="487"/>
        <end position="515"/>
    </location>
</feature>
<feature type="signal peptide" evidence="14">
    <location>
        <begin position="1"/>
        <end position="16"/>
    </location>
</feature>
<organism evidence="16 17">
    <name type="scientific">Passalora fulva</name>
    <name type="common">Tomato leaf mold</name>
    <name type="synonym">Cladosporium fulvum</name>
    <dbReference type="NCBI Taxonomy" id="5499"/>
    <lineage>
        <taxon>Eukaryota</taxon>
        <taxon>Fungi</taxon>
        <taxon>Dikarya</taxon>
        <taxon>Ascomycota</taxon>
        <taxon>Pezizomycotina</taxon>
        <taxon>Dothideomycetes</taxon>
        <taxon>Dothideomycetidae</taxon>
        <taxon>Mycosphaerellales</taxon>
        <taxon>Mycosphaerellaceae</taxon>
        <taxon>Fulvia</taxon>
    </lineage>
</organism>
<evidence type="ECO:0000256" key="13">
    <source>
        <dbReference type="SAM" id="Phobius"/>
    </source>
</evidence>
<feature type="chain" id="PRO_5040211752" evidence="14">
    <location>
        <begin position="17"/>
        <end position="553"/>
    </location>
</feature>
<sequence>MRSTTLTPLLLASASALPELSISKRDKHNNGRTNVFARAVEALTFEKRQDGTVSTNVFNVLSWSAGGAYYTNITVGTPPQEQTVIIDTGSSDLYFDATSAATCNLPSTNANSCQGGTYDQTKSSSYKEVEASPAFNTSFGDGSSATGPYGSDVVGIGDIQLSPAQFGVAETVDSTTGYAIGLLGLGYTTNEAVTDPRNFYQNLPEVLKEAGVINSRLYSVYLNDARAYTGTVLFGGIDRSKYTGPLATVDLIPATYGNQVLNTVNQFITTITGLSTSVSGSNSDIFSGGAPGVETYSRNSGSLPVLLDTGSTAFSVSTGIYRAIVRQFSHVDRNGYVPCSYANSGDSISLEFDGKITIKVDASDFIVPLINSTTREPEPYNNDEDACLFLIQPSQIDGIGFGIAGDAVLRSMYVVFDLDNGQASIAQAAVNSTADPDIVTVAAGPTGVAAAVSGVSTPAPNSFSIAQGITTATQSYAASTVSPAVGQETGEGAIPAGAQVDGEDTGNGGGGGNGGKHSKNAAAGLMVPKMEWSGVYVVGIWMMCVMTGVGVMV</sequence>
<dbReference type="AlphaFoldDB" id="A0A9Q8LHZ4"/>
<dbReference type="PANTHER" id="PTHR47965">
    <property type="entry name" value="ASPARTYL PROTEASE-RELATED"/>
    <property type="match status" value="1"/>
</dbReference>
<dbReference type="KEGG" id="ffu:CLAFUR5_05837"/>
<keyword evidence="17" id="KW-1185">Reference proteome</keyword>
<gene>
    <name evidence="16" type="ORF">CLAFUR5_05837</name>
</gene>
<protein>
    <submittedName>
        <fullName evidence="16">Aspartic-type endopeptidase OPSB</fullName>
    </submittedName>
</protein>
<evidence type="ECO:0000256" key="10">
    <source>
        <dbReference type="PIRSR" id="PIRSR601461-2"/>
    </source>
</evidence>
<dbReference type="EMBL" id="CP090167">
    <property type="protein sequence ID" value="UJO17725.1"/>
    <property type="molecule type" value="Genomic_DNA"/>
</dbReference>
<dbReference type="PRINTS" id="PR00792">
    <property type="entry name" value="PEPSIN"/>
</dbReference>
<evidence type="ECO:0000256" key="2">
    <source>
        <dbReference type="ARBA" id="ARBA00022670"/>
    </source>
</evidence>
<evidence type="ECO:0000256" key="11">
    <source>
        <dbReference type="RuleBase" id="RU000454"/>
    </source>
</evidence>
<dbReference type="Proteomes" id="UP000756132">
    <property type="component" value="Chromosome 5"/>
</dbReference>
<dbReference type="InterPro" id="IPR021109">
    <property type="entry name" value="Peptidase_aspartic_dom_sf"/>
</dbReference>
<dbReference type="GO" id="GO:0004190">
    <property type="term" value="F:aspartic-type endopeptidase activity"/>
    <property type="evidence" value="ECO:0007669"/>
    <property type="project" value="UniProtKB-KW"/>
</dbReference>
<evidence type="ECO:0000256" key="9">
    <source>
        <dbReference type="PIRSR" id="PIRSR601461-1"/>
    </source>
</evidence>
<reference evidence="16" key="1">
    <citation type="submission" date="2021-12" db="EMBL/GenBank/DDBJ databases">
        <authorList>
            <person name="Zaccaron A."/>
            <person name="Stergiopoulos I."/>
        </authorList>
    </citation>
    <scope>NUCLEOTIDE SEQUENCE</scope>
    <source>
        <strain evidence="16">Race5_Kim</strain>
    </source>
</reference>
<dbReference type="GO" id="GO:0031505">
    <property type="term" value="P:fungal-type cell wall organization"/>
    <property type="evidence" value="ECO:0007669"/>
    <property type="project" value="TreeGrafter"/>
</dbReference>
<keyword evidence="7" id="KW-0865">Zymogen</keyword>
<evidence type="ECO:0000313" key="17">
    <source>
        <dbReference type="Proteomes" id="UP000756132"/>
    </source>
</evidence>
<keyword evidence="5 11" id="KW-0064">Aspartyl protease</keyword>
<feature type="active site" evidence="9">
    <location>
        <position position="87"/>
    </location>
</feature>
<evidence type="ECO:0000256" key="8">
    <source>
        <dbReference type="ARBA" id="ARBA00023180"/>
    </source>
</evidence>
<keyword evidence="3" id="KW-0165">Cleavage on pair of basic residues</keyword>
<evidence type="ECO:0000259" key="15">
    <source>
        <dbReference type="PROSITE" id="PS51767"/>
    </source>
</evidence>
<evidence type="ECO:0000256" key="7">
    <source>
        <dbReference type="ARBA" id="ARBA00023145"/>
    </source>
</evidence>
<keyword evidence="6 11" id="KW-0378">Hydrolase</keyword>
<keyword evidence="10" id="KW-1015">Disulfide bond</keyword>
<proteinExistence type="inferred from homology"/>
<keyword evidence="4 14" id="KW-0732">Signal</keyword>
<dbReference type="InterPro" id="IPR001461">
    <property type="entry name" value="Aspartic_peptidase_A1"/>
</dbReference>
<dbReference type="GO" id="GO:0005576">
    <property type="term" value="C:extracellular region"/>
    <property type="evidence" value="ECO:0007669"/>
    <property type="project" value="TreeGrafter"/>
</dbReference>
<dbReference type="InterPro" id="IPR033876">
    <property type="entry name" value="SAP-like"/>
</dbReference>
<dbReference type="PROSITE" id="PS00141">
    <property type="entry name" value="ASP_PROTEASE"/>
    <property type="match status" value="2"/>
</dbReference>
<evidence type="ECO:0000256" key="6">
    <source>
        <dbReference type="ARBA" id="ARBA00022801"/>
    </source>
</evidence>
<evidence type="ECO:0000256" key="14">
    <source>
        <dbReference type="SAM" id="SignalP"/>
    </source>
</evidence>
<comment type="similarity">
    <text evidence="1 11">Belongs to the peptidase A1 family.</text>
</comment>
<dbReference type="Pfam" id="PF00026">
    <property type="entry name" value="Asp"/>
    <property type="match status" value="1"/>
</dbReference>
<feature type="domain" description="Peptidase A1" evidence="15">
    <location>
        <begin position="69"/>
        <end position="426"/>
    </location>
</feature>
<dbReference type="InterPro" id="IPR001969">
    <property type="entry name" value="Aspartic_peptidase_AS"/>
</dbReference>
<feature type="active site" evidence="9">
    <location>
        <position position="308"/>
    </location>
</feature>
<evidence type="ECO:0000256" key="3">
    <source>
        <dbReference type="ARBA" id="ARBA00022685"/>
    </source>
</evidence>
<evidence type="ECO:0000256" key="12">
    <source>
        <dbReference type="SAM" id="MobiDB-lite"/>
    </source>
</evidence>
<keyword evidence="2 11" id="KW-0645">Protease</keyword>
<dbReference type="OrthoDB" id="771136at2759"/>
<evidence type="ECO:0000313" key="16">
    <source>
        <dbReference type="EMBL" id="UJO17725.1"/>
    </source>
</evidence>
<feature type="disulfide bond" evidence="10">
    <location>
        <begin position="339"/>
        <end position="387"/>
    </location>
</feature>
<dbReference type="RefSeq" id="XP_047762091.1">
    <property type="nucleotide sequence ID" value="XM_047904985.1"/>
</dbReference>
<keyword evidence="13" id="KW-1133">Transmembrane helix</keyword>
<dbReference type="GO" id="GO:0006508">
    <property type="term" value="P:proteolysis"/>
    <property type="evidence" value="ECO:0007669"/>
    <property type="project" value="UniProtKB-KW"/>
</dbReference>
<dbReference type="CDD" id="cd05474">
    <property type="entry name" value="SAP_like"/>
    <property type="match status" value="1"/>
</dbReference>
<dbReference type="SUPFAM" id="SSF50630">
    <property type="entry name" value="Acid proteases"/>
    <property type="match status" value="1"/>
</dbReference>
<keyword evidence="13" id="KW-0472">Membrane</keyword>
<feature type="transmembrane region" description="Helical" evidence="13">
    <location>
        <begin position="532"/>
        <end position="552"/>
    </location>
</feature>
<dbReference type="Gene3D" id="2.40.70.10">
    <property type="entry name" value="Acid Proteases"/>
    <property type="match status" value="2"/>
</dbReference>
<dbReference type="GO" id="GO:0009277">
    <property type="term" value="C:fungal-type cell wall"/>
    <property type="evidence" value="ECO:0007669"/>
    <property type="project" value="TreeGrafter"/>
</dbReference>
<evidence type="ECO:0000256" key="1">
    <source>
        <dbReference type="ARBA" id="ARBA00007447"/>
    </source>
</evidence>
<dbReference type="GeneID" id="71985715"/>
<keyword evidence="8" id="KW-0325">Glycoprotein</keyword>
<name>A0A9Q8LHZ4_PASFU</name>
<keyword evidence="13" id="KW-0812">Transmembrane</keyword>
<reference evidence="16" key="2">
    <citation type="journal article" date="2022" name="Microb. Genom.">
        <title>A chromosome-scale genome assembly of the tomato pathogen Cladosporium fulvum reveals a compartmentalized genome architecture and the presence of a dispensable chromosome.</title>
        <authorList>
            <person name="Zaccaron A.Z."/>
            <person name="Chen L.H."/>
            <person name="Samaras A."/>
            <person name="Stergiopoulos I."/>
        </authorList>
    </citation>
    <scope>NUCLEOTIDE SEQUENCE</scope>
    <source>
        <strain evidence="16">Race5_Kim</strain>
    </source>
</reference>
<dbReference type="PROSITE" id="PS51767">
    <property type="entry name" value="PEPTIDASE_A1"/>
    <property type="match status" value="1"/>
</dbReference>
<feature type="compositionally biased region" description="Gly residues" evidence="12">
    <location>
        <begin position="505"/>
        <end position="515"/>
    </location>
</feature>
<evidence type="ECO:0000256" key="4">
    <source>
        <dbReference type="ARBA" id="ARBA00022729"/>
    </source>
</evidence>
<evidence type="ECO:0000256" key="5">
    <source>
        <dbReference type="ARBA" id="ARBA00022750"/>
    </source>
</evidence>
<dbReference type="PANTHER" id="PTHR47965:SF12">
    <property type="entry name" value="ASPARTIC PROTEINASE 3-RELATED"/>
    <property type="match status" value="1"/>
</dbReference>
<accession>A0A9Q8LHZ4</accession>
<dbReference type="InterPro" id="IPR033121">
    <property type="entry name" value="PEPTIDASE_A1"/>
</dbReference>